<dbReference type="EMBL" id="JAANYQ010000006">
    <property type="protein sequence ID" value="KAF4123364.1"/>
    <property type="molecule type" value="Genomic_DNA"/>
</dbReference>
<gene>
    <name evidence="5" type="ORF">GMORB2_6065</name>
</gene>
<reference evidence="5" key="1">
    <citation type="submission" date="2020-03" db="EMBL/GenBank/DDBJ databases">
        <title>Site-based positive gene gene selection in Geosmithia morbida across the United States reveals a broad range of putative effectors and factors for local host and environmental adapation.</title>
        <authorList>
            <person name="Onufrak A."/>
            <person name="Murdoch R.W."/>
            <person name="Gazis R."/>
            <person name="Huff M."/>
            <person name="Staton M."/>
            <person name="Klingeman W."/>
            <person name="Hadziabdic D."/>
        </authorList>
    </citation>
    <scope>NUCLEOTIDE SEQUENCE</scope>
    <source>
        <strain evidence="5">1262</strain>
    </source>
</reference>
<feature type="compositionally biased region" description="Low complexity" evidence="4">
    <location>
        <begin position="20"/>
        <end position="39"/>
    </location>
</feature>
<feature type="region of interest" description="Disordered" evidence="4">
    <location>
        <begin position="1"/>
        <end position="122"/>
    </location>
</feature>
<dbReference type="Pfam" id="PF15811">
    <property type="entry name" value="SVIP"/>
    <property type="match status" value="1"/>
</dbReference>
<keyword evidence="2" id="KW-0564">Palmitate</keyword>
<keyword evidence="6" id="KW-1185">Reference proteome</keyword>
<protein>
    <submittedName>
        <fullName evidence="5">Uncharacterized protein</fullName>
    </submittedName>
</protein>
<dbReference type="Proteomes" id="UP000749293">
    <property type="component" value="Unassembled WGS sequence"/>
</dbReference>
<accession>A0A9P5D6C4</accession>
<feature type="compositionally biased region" description="Polar residues" evidence="4">
    <location>
        <begin position="76"/>
        <end position="91"/>
    </location>
</feature>
<feature type="compositionally biased region" description="Basic and acidic residues" evidence="4">
    <location>
        <begin position="94"/>
        <end position="113"/>
    </location>
</feature>
<evidence type="ECO:0000313" key="5">
    <source>
        <dbReference type="EMBL" id="KAF4123364.1"/>
    </source>
</evidence>
<name>A0A9P5D6C4_9HYPO</name>
<comment type="caution">
    <text evidence="5">The sequence shown here is derived from an EMBL/GenBank/DDBJ whole genome shotgun (WGS) entry which is preliminary data.</text>
</comment>
<sequence>MGNICGKTESDNFSSPGRIVGSAPPAGPKSAPVPKKAVVGGPGRTLGADRGSSSAESPDQARQRAAEAAEARAAASNKSGGKLQSQLSAQKRQNRNDTLKEASRNEIQAREAEEAANVRNYN</sequence>
<organism evidence="5 6">
    <name type="scientific">Geosmithia morbida</name>
    <dbReference type="NCBI Taxonomy" id="1094350"/>
    <lineage>
        <taxon>Eukaryota</taxon>
        <taxon>Fungi</taxon>
        <taxon>Dikarya</taxon>
        <taxon>Ascomycota</taxon>
        <taxon>Pezizomycotina</taxon>
        <taxon>Sordariomycetes</taxon>
        <taxon>Hypocreomycetidae</taxon>
        <taxon>Hypocreales</taxon>
        <taxon>Bionectriaceae</taxon>
        <taxon>Geosmithia</taxon>
    </lineage>
</organism>
<dbReference type="GeneID" id="55972290"/>
<evidence type="ECO:0000313" key="6">
    <source>
        <dbReference type="Proteomes" id="UP000749293"/>
    </source>
</evidence>
<keyword evidence="3" id="KW-0449">Lipoprotein</keyword>
<evidence type="ECO:0000256" key="2">
    <source>
        <dbReference type="ARBA" id="ARBA00023139"/>
    </source>
</evidence>
<proteinExistence type="predicted"/>
<evidence type="ECO:0000256" key="4">
    <source>
        <dbReference type="SAM" id="MobiDB-lite"/>
    </source>
</evidence>
<evidence type="ECO:0000256" key="1">
    <source>
        <dbReference type="ARBA" id="ARBA00022707"/>
    </source>
</evidence>
<dbReference type="InterPro" id="IPR031632">
    <property type="entry name" value="SVIP"/>
</dbReference>
<keyword evidence="1" id="KW-0519">Myristate</keyword>
<dbReference type="RefSeq" id="XP_035322016.1">
    <property type="nucleotide sequence ID" value="XM_035468035.1"/>
</dbReference>
<evidence type="ECO:0000256" key="3">
    <source>
        <dbReference type="ARBA" id="ARBA00023288"/>
    </source>
</evidence>
<dbReference type="OrthoDB" id="5415072at2759"/>
<dbReference type="AlphaFoldDB" id="A0A9P5D6C4"/>
<feature type="compositionally biased region" description="Basic and acidic residues" evidence="4">
    <location>
        <begin position="59"/>
        <end position="70"/>
    </location>
</feature>